<dbReference type="Proteomes" id="UP000828390">
    <property type="component" value="Unassembled WGS sequence"/>
</dbReference>
<feature type="domain" description="IRF tryptophan pentad repeat" evidence="2">
    <location>
        <begin position="44"/>
        <end position="76"/>
    </location>
</feature>
<gene>
    <name evidence="3" type="ORF">DPMN_058822</name>
</gene>
<evidence type="ECO:0000256" key="1">
    <source>
        <dbReference type="SAM" id="MobiDB-lite"/>
    </source>
</evidence>
<dbReference type="EMBL" id="JAIWYP010000013">
    <property type="protein sequence ID" value="KAH3716105.1"/>
    <property type="molecule type" value="Genomic_DNA"/>
</dbReference>
<evidence type="ECO:0000313" key="3">
    <source>
        <dbReference type="EMBL" id="KAH3716105.1"/>
    </source>
</evidence>
<evidence type="ECO:0000259" key="2">
    <source>
        <dbReference type="PROSITE" id="PS51507"/>
    </source>
</evidence>
<reference evidence="3" key="1">
    <citation type="journal article" date="2019" name="bioRxiv">
        <title>The Genome of the Zebra Mussel, Dreissena polymorpha: A Resource for Invasive Species Research.</title>
        <authorList>
            <person name="McCartney M.A."/>
            <person name="Auch B."/>
            <person name="Kono T."/>
            <person name="Mallez S."/>
            <person name="Zhang Y."/>
            <person name="Obille A."/>
            <person name="Becker A."/>
            <person name="Abrahante J.E."/>
            <person name="Garbe J."/>
            <person name="Badalamenti J.P."/>
            <person name="Herman A."/>
            <person name="Mangelson H."/>
            <person name="Liachko I."/>
            <person name="Sullivan S."/>
            <person name="Sone E.D."/>
            <person name="Koren S."/>
            <person name="Silverstein K.A.T."/>
            <person name="Beckman K.B."/>
            <person name="Gohl D.M."/>
        </authorList>
    </citation>
    <scope>NUCLEOTIDE SEQUENCE</scope>
    <source>
        <strain evidence="3">Duluth1</strain>
        <tissue evidence="3">Whole animal</tissue>
    </source>
</reference>
<accession>A0A9D4HE64</accession>
<evidence type="ECO:0000313" key="4">
    <source>
        <dbReference type="Proteomes" id="UP000828390"/>
    </source>
</evidence>
<dbReference type="PROSITE" id="PS51507">
    <property type="entry name" value="IRF_2"/>
    <property type="match status" value="1"/>
</dbReference>
<sequence>MDAEILPVKTTAACQTPILSSGLNVQESSNAKSSHRANISEKRKPHIRAWIKAKLDSRRYQPNVSDNVKADKENLT</sequence>
<dbReference type="InterPro" id="IPR001346">
    <property type="entry name" value="Interferon_reg_fact_DNA-bd_dom"/>
</dbReference>
<keyword evidence="4" id="KW-1185">Reference proteome</keyword>
<name>A0A9D4HE64_DREPO</name>
<organism evidence="3 4">
    <name type="scientific">Dreissena polymorpha</name>
    <name type="common">Zebra mussel</name>
    <name type="synonym">Mytilus polymorpha</name>
    <dbReference type="NCBI Taxonomy" id="45954"/>
    <lineage>
        <taxon>Eukaryota</taxon>
        <taxon>Metazoa</taxon>
        <taxon>Spiralia</taxon>
        <taxon>Lophotrochozoa</taxon>
        <taxon>Mollusca</taxon>
        <taxon>Bivalvia</taxon>
        <taxon>Autobranchia</taxon>
        <taxon>Heteroconchia</taxon>
        <taxon>Euheterodonta</taxon>
        <taxon>Imparidentia</taxon>
        <taxon>Neoheterodontei</taxon>
        <taxon>Myida</taxon>
        <taxon>Dreissenoidea</taxon>
        <taxon>Dreissenidae</taxon>
        <taxon>Dreissena</taxon>
    </lineage>
</organism>
<protein>
    <recommendedName>
        <fullName evidence="2">IRF tryptophan pentad repeat domain-containing protein</fullName>
    </recommendedName>
</protein>
<dbReference type="GO" id="GO:0000976">
    <property type="term" value="F:transcription cis-regulatory region binding"/>
    <property type="evidence" value="ECO:0007669"/>
    <property type="project" value="InterPro"/>
</dbReference>
<dbReference type="AlphaFoldDB" id="A0A9D4HE64"/>
<proteinExistence type="predicted"/>
<feature type="region of interest" description="Disordered" evidence="1">
    <location>
        <begin position="24"/>
        <end position="43"/>
    </location>
</feature>
<comment type="caution">
    <text evidence="3">The sequence shown here is derived from an EMBL/GenBank/DDBJ whole genome shotgun (WGS) entry which is preliminary data.</text>
</comment>
<reference evidence="3" key="2">
    <citation type="submission" date="2020-11" db="EMBL/GenBank/DDBJ databases">
        <authorList>
            <person name="McCartney M.A."/>
            <person name="Auch B."/>
            <person name="Kono T."/>
            <person name="Mallez S."/>
            <person name="Becker A."/>
            <person name="Gohl D.M."/>
            <person name="Silverstein K.A.T."/>
            <person name="Koren S."/>
            <person name="Bechman K.B."/>
            <person name="Herman A."/>
            <person name="Abrahante J.E."/>
            <person name="Garbe J."/>
        </authorList>
    </citation>
    <scope>NUCLEOTIDE SEQUENCE</scope>
    <source>
        <strain evidence="3">Duluth1</strain>
        <tissue evidence="3">Whole animal</tissue>
    </source>
</reference>